<dbReference type="Pfam" id="PF11748">
    <property type="entry name" value="DUF3306"/>
    <property type="match status" value="1"/>
</dbReference>
<accession>A0A377HLQ9</accession>
<dbReference type="InterPro" id="IPR021735">
    <property type="entry name" value="DUF3306"/>
</dbReference>
<dbReference type="AlphaFoldDB" id="A0A377HLQ9"/>
<feature type="compositionally biased region" description="Basic and acidic residues" evidence="1">
    <location>
        <begin position="159"/>
        <end position="168"/>
    </location>
</feature>
<proteinExistence type="predicted"/>
<evidence type="ECO:0000313" key="2">
    <source>
        <dbReference type="EMBL" id="STO57024.1"/>
    </source>
</evidence>
<evidence type="ECO:0000313" key="3">
    <source>
        <dbReference type="Proteomes" id="UP000254512"/>
    </source>
</evidence>
<protein>
    <submittedName>
        <fullName evidence="2">Protein of uncharacterized function (DUF3306)</fullName>
    </submittedName>
</protein>
<dbReference type="RefSeq" id="WP_115659597.1">
    <property type="nucleotide sequence ID" value="NZ_CP046810.1"/>
</dbReference>
<dbReference type="EMBL" id="UGHD01000002">
    <property type="protein sequence ID" value="STO57024.1"/>
    <property type="molecule type" value="Genomic_DNA"/>
</dbReference>
<dbReference type="STRING" id="673.AL542_04250"/>
<feature type="region of interest" description="Disordered" evidence="1">
    <location>
        <begin position="132"/>
        <end position="192"/>
    </location>
</feature>
<reference evidence="2 3" key="1">
    <citation type="submission" date="2018-06" db="EMBL/GenBank/DDBJ databases">
        <authorList>
            <consortium name="Pathogen Informatics"/>
            <person name="Doyle S."/>
        </authorList>
    </citation>
    <scope>NUCLEOTIDE SEQUENCE [LARGE SCALE GENOMIC DNA]</scope>
    <source>
        <strain evidence="2 3">NCTC11645</strain>
    </source>
</reference>
<organism evidence="2 3">
    <name type="scientific">Grimontia hollisae</name>
    <name type="common">Vibrio hollisae</name>
    <dbReference type="NCBI Taxonomy" id="673"/>
    <lineage>
        <taxon>Bacteria</taxon>
        <taxon>Pseudomonadati</taxon>
        <taxon>Pseudomonadota</taxon>
        <taxon>Gammaproteobacteria</taxon>
        <taxon>Vibrionales</taxon>
        <taxon>Vibrionaceae</taxon>
        <taxon>Grimontia</taxon>
    </lineage>
</organism>
<gene>
    <name evidence="2" type="ORF">NCTC11645_01402</name>
</gene>
<evidence type="ECO:0000256" key="1">
    <source>
        <dbReference type="SAM" id="MobiDB-lite"/>
    </source>
</evidence>
<sequence length="192" mass="21465">MVTDSFLHRWSRRKQGLASSEEEKPIDVACAGDNEDITCAETQPESDETDVPLLSMEDVDRLKEGDSAAVFLAKGVSSQIKKAALRKLFHSDTYNALDGMNEYDLDYSKPTKLTVEVVESLRKWTREQIEESFEQSEQSEQIEETTQHTQAPVDASSDSETKSPHDESGDNLSYRVEQNVPLEDEGKSSNGS</sequence>
<name>A0A377HLQ9_GRIHO</name>
<feature type="region of interest" description="Disordered" evidence="1">
    <location>
        <begin position="1"/>
        <end position="24"/>
    </location>
</feature>
<dbReference type="Proteomes" id="UP000254512">
    <property type="component" value="Unassembled WGS sequence"/>
</dbReference>